<gene>
    <name evidence="3" type="ORF">TASIC1_0010029700</name>
</gene>
<feature type="compositionally biased region" description="Basic and acidic residues" evidence="1">
    <location>
        <begin position="37"/>
        <end position="56"/>
    </location>
</feature>
<organism evidence="3 4">
    <name type="scientific">Trichoderma asperellum</name>
    <name type="common">Filamentous fungus</name>
    <dbReference type="NCBI Taxonomy" id="101201"/>
    <lineage>
        <taxon>Eukaryota</taxon>
        <taxon>Fungi</taxon>
        <taxon>Dikarya</taxon>
        <taxon>Ascomycota</taxon>
        <taxon>Pezizomycotina</taxon>
        <taxon>Sordariomycetes</taxon>
        <taxon>Hypocreomycetidae</taxon>
        <taxon>Hypocreales</taxon>
        <taxon>Hypocreaceae</taxon>
        <taxon>Trichoderma</taxon>
    </lineage>
</organism>
<proteinExistence type="predicted"/>
<sequence>MMSRYGRQSERSYYRHVVRRQERRRSYGVYEYDSDESDGHDHDHDHDHDHGSDDRNFYAVHRPGNGHVSIFEEEEQSGPQLVCFYTSSPNAIVDGCRAIPCTTDIPGWRNVLAPTCINGQYVYPPLQPPVETPKPFTLRVIDHTNGKRWRRYGESYVIEVSPLATGHDIASWILSCAKDIEENEVFVRWDTGLKMRMGTITTITVTITATVMDTITATVMDTITATVMDTVTATVMDTVTATVMATVTAIAMVVMAIVTNINTKRIG</sequence>
<feature type="transmembrane region" description="Helical" evidence="2">
    <location>
        <begin position="239"/>
        <end position="261"/>
    </location>
</feature>
<evidence type="ECO:0000313" key="3">
    <source>
        <dbReference type="EMBL" id="GFP58486.1"/>
    </source>
</evidence>
<keyword evidence="2" id="KW-0472">Membrane</keyword>
<dbReference type="EMBL" id="BLZH01000010">
    <property type="protein sequence ID" value="GFP58486.1"/>
    <property type="molecule type" value="Genomic_DNA"/>
</dbReference>
<dbReference type="OrthoDB" id="4899761at2759"/>
<evidence type="ECO:0000256" key="2">
    <source>
        <dbReference type="SAM" id="Phobius"/>
    </source>
</evidence>
<keyword evidence="2" id="KW-0812">Transmembrane</keyword>
<protein>
    <submittedName>
        <fullName evidence="3">Uncharacterized protein</fullName>
    </submittedName>
</protein>
<comment type="caution">
    <text evidence="3">The sequence shown here is derived from an EMBL/GenBank/DDBJ whole genome shotgun (WGS) entry which is preliminary data.</text>
</comment>
<accession>A0A6V8R323</accession>
<evidence type="ECO:0000313" key="4">
    <source>
        <dbReference type="Proteomes" id="UP000517252"/>
    </source>
</evidence>
<name>A0A6V8R323_TRIAP</name>
<feature type="region of interest" description="Disordered" evidence="1">
    <location>
        <begin position="32"/>
        <end position="56"/>
    </location>
</feature>
<dbReference type="AlphaFoldDB" id="A0A6V8R323"/>
<evidence type="ECO:0000256" key="1">
    <source>
        <dbReference type="SAM" id="MobiDB-lite"/>
    </source>
</evidence>
<keyword evidence="2" id="KW-1133">Transmembrane helix</keyword>
<reference evidence="3 4" key="1">
    <citation type="submission" date="2020-07" db="EMBL/GenBank/DDBJ databases">
        <title>Trichoderma asperellum IC-1 whole genome shotgun sequence.</title>
        <authorList>
            <person name="Kanamasa S."/>
            <person name="Takahashi H."/>
        </authorList>
    </citation>
    <scope>NUCLEOTIDE SEQUENCE [LARGE SCALE GENOMIC DNA]</scope>
    <source>
        <strain evidence="3 4">IC-1</strain>
    </source>
</reference>
<feature type="transmembrane region" description="Helical" evidence="2">
    <location>
        <begin position="198"/>
        <end position="219"/>
    </location>
</feature>
<dbReference type="Proteomes" id="UP000517252">
    <property type="component" value="Unassembled WGS sequence"/>
</dbReference>